<evidence type="ECO:0000313" key="2">
    <source>
        <dbReference type="EMBL" id="MBF9195095.1"/>
    </source>
</evidence>
<comment type="caution">
    <text evidence="2">The sequence shown here is derived from an EMBL/GenBank/DDBJ whole genome shotgun (WGS) entry which is preliminary data.</text>
</comment>
<name>A0ABS0HPG4_9HYPH</name>
<evidence type="ECO:0000256" key="1">
    <source>
        <dbReference type="SAM" id="MobiDB-lite"/>
    </source>
</evidence>
<reference evidence="2 3" key="1">
    <citation type="submission" date="2020-11" db="EMBL/GenBank/DDBJ databases">
        <authorList>
            <person name="Kim M.K."/>
        </authorList>
    </citation>
    <scope>NUCLEOTIDE SEQUENCE [LARGE SCALE GENOMIC DNA]</scope>
    <source>
        <strain evidence="2 3">BT290</strain>
    </source>
</reference>
<accession>A0ABS0HPG4</accession>
<dbReference type="Proteomes" id="UP000611708">
    <property type="component" value="Unassembled WGS sequence"/>
</dbReference>
<protein>
    <submittedName>
        <fullName evidence="2">Uncharacterized protein</fullName>
    </submittedName>
</protein>
<dbReference type="RefSeq" id="WP_196262461.1">
    <property type="nucleotide sequence ID" value="NZ_JADQDN010000001.1"/>
</dbReference>
<dbReference type="EMBL" id="JADQDN010000001">
    <property type="protein sequence ID" value="MBF9195095.1"/>
    <property type="molecule type" value="Genomic_DNA"/>
</dbReference>
<organism evidence="2 3">
    <name type="scientific">Microvirga terrestris</name>
    <dbReference type="NCBI Taxonomy" id="2791024"/>
    <lineage>
        <taxon>Bacteria</taxon>
        <taxon>Pseudomonadati</taxon>
        <taxon>Pseudomonadota</taxon>
        <taxon>Alphaproteobacteria</taxon>
        <taxon>Hyphomicrobiales</taxon>
        <taxon>Methylobacteriaceae</taxon>
        <taxon>Microvirga</taxon>
    </lineage>
</organism>
<gene>
    <name evidence="2" type="ORF">I2H36_03530</name>
</gene>
<evidence type="ECO:0000313" key="3">
    <source>
        <dbReference type="Proteomes" id="UP000611708"/>
    </source>
</evidence>
<feature type="compositionally biased region" description="Polar residues" evidence="1">
    <location>
        <begin position="149"/>
        <end position="164"/>
    </location>
</feature>
<proteinExistence type="predicted"/>
<sequence length="175" mass="19257">MVDNPEELIARARADLAKQEMAEVRALEALEKAREEQIKLRGFIETLERYLGINSASIPFAKSQARGSRSRDIVDKAVELLFLKKRPLEIAALADLIEIDGLSIAGQNRNATLAGYLSRDDRVEFVRGAGWQLTITGIRSMGAEHASRSAPSLSSNPQSDQVSSGFDDLDEDIPF</sequence>
<keyword evidence="3" id="KW-1185">Reference proteome</keyword>
<feature type="region of interest" description="Disordered" evidence="1">
    <location>
        <begin position="146"/>
        <end position="175"/>
    </location>
</feature>